<name>A0ABD5YSX2_9EURY</name>
<evidence type="ECO:0000313" key="1">
    <source>
        <dbReference type="EMBL" id="MFC7191104.1"/>
    </source>
</evidence>
<gene>
    <name evidence="1" type="ORF">ACFQL7_15625</name>
</gene>
<evidence type="ECO:0000313" key="2">
    <source>
        <dbReference type="Proteomes" id="UP001596417"/>
    </source>
</evidence>
<dbReference type="EMBL" id="JBHTAX010000001">
    <property type="protein sequence ID" value="MFC7191104.1"/>
    <property type="molecule type" value="Genomic_DNA"/>
</dbReference>
<keyword evidence="2" id="KW-1185">Reference proteome</keyword>
<organism evidence="1 2">
    <name type="scientific">Halocatena marina</name>
    <dbReference type="NCBI Taxonomy" id="2934937"/>
    <lineage>
        <taxon>Archaea</taxon>
        <taxon>Methanobacteriati</taxon>
        <taxon>Methanobacteriota</taxon>
        <taxon>Stenosarchaea group</taxon>
        <taxon>Halobacteria</taxon>
        <taxon>Halobacteriales</taxon>
        <taxon>Natronomonadaceae</taxon>
        <taxon>Halocatena</taxon>
    </lineage>
</organism>
<comment type="caution">
    <text evidence="1">The sequence shown here is derived from an EMBL/GenBank/DDBJ whole genome shotgun (WGS) entry which is preliminary data.</text>
</comment>
<reference evidence="1 2" key="1">
    <citation type="journal article" date="2019" name="Int. J. Syst. Evol. Microbiol.">
        <title>The Global Catalogue of Microorganisms (GCM) 10K type strain sequencing project: providing services to taxonomists for standard genome sequencing and annotation.</title>
        <authorList>
            <consortium name="The Broad Institute Genomics Platform"/>
            <consortium name="The Broad Institute Genome Sequencing Center for Infectious Disease"/>
            <person name="Wu L."/>
            <person name="Ma J."/>
        </authorList>
    </citation>
    <scope>NUCLEOTIDE SEQUENCE [LARGE SCALE GENOMIC DNA]</scope>
    <source>
        <strain evidence="1 2">RDMS1</strain>
    </source>
</reference>
<dbReference type="GeneID" id="76200798"/>
<protein>
    <submittedName>
        <fullName evidence="1">Uncharacterized protein</fullName>
    </submittedName>
</protein>
<dbReference type="AlphaFoldDB" id="A0ABD5YSX2"/>
<dbReference type="RefSeq" id="WP_264555794.1">
    <property type="nucleotide sequence ID" value="NZ_CP109979.1"/>
</dbReference>
<sequence>MKIGQPVSSDAPQCVGRPVWIIRHRYLVTTTMAELREWIGIHTKSPTIEAAKAAYNDCVETPHEIDTPFDERNSNNCDWVNDDNLFDSLQMGAISPSRCLGAALVVVRWMDGS</sequence>
<proteinExistence type="predicted"/>
<dbReference type="Proteomes" id="UP001596417">
    <property type="component" value="Unassembled WGS sequence"/>
</dbReference>
<accession>A0ABD5YSX2</accession>